<evidence type="ECO:0000256" key="5">
    <source>
        <dbReference type="ARBA" id="ARBA00023012"/>
    </source>
</evidence>
<proteinExistence type="predicted"/>
<comment type="subcellular location">
    <subcellularLocation>
        <location evidence="1">Membrane</location>
    </subcellularLocation>
</comment>
<dbReference type="SMART" id="SM00387">
    <property type="entry name" value="HATPase_c"/>
    <property type="match status" value="1"/>
</dbReference>
<evidence type="ECO:0000313" key="9">
    <source>
        <dbReference type="Proteomes" id="UP000566995"/>
    </source>
</evidence>
<protein>
    <submittedName>
        <fullName evidence="8">Two-component system sensor histidine kinase UhpB</fullName>
        <ecNumber evidence="8">2.7.13.3</ecNumber>
    </submittedName>
</protein>
<dbReference type="InterPro" id="IPR011712">
    <property type="entry name" value="Sig_transdc_His_kin_sub3_dim/P"/>
</dbReference>
<dbReference type="SUPFAM" id="SSF55874">
    <property type="entry name" value="ATPase domain of HSP90 chaperone/DNA topoisomerase II/histidine kinase"/>
    <property type="match status" value="1"/>
</dbReference>
<dbReference type="CDD" id="cd16917">
    <property type="entry name" value="HATPase_UhpB-NarQ-NarX-like"/>
    <property type="match status" value="1"/>
</dbReference>
<dbReference type="Pfam" id="PF07730">
    <property type="entry name" value="HisKA_3"/>
    <property type="match status" value="1"/>
</dbReference>
<evidence type="ECO:0000313" key="8">
    <source>
        <dbReference type="EMBL" id="MBB4863272.1"/>
    </source>
</evidence>
<name>A0A7W7P1G5_PSENT</name>
<dbReference type="InterPro" id="IPR003660">
    <property type="entry name" value="HAMP_dom"/>
</dbReference>
<evidence type="ECO:0000259" key="7">
    <source>
        <dbReference type="PROSITE" id="PS50885"/>
    </source>
</evidence>
<dbReference type="Pfam" id="PF00672">
    <property type="entry name" value="HAMP"/>
    <property type="match status" value="1"/>
</dbReference>
<dbReference type="GO" id="GO:0016020">
    <property type="term" value="C:membrane"/>
    <property type="evidence" value="ECO:0007669"/>
    <property type="project" value="UniProtKB-SubCell"/>
</dbReference>
<evidence type="ECO:0000256" key="1">
    <source>
        <dbReference type="ARBA" id="ARBA00004370"/>
    </source>
</evidence>
<comment type="caution">
    <text evidence="8">The sequence shown here is derived from an EMBL/GenBank/DDBJ whole genome shotgun (WGS) entry which is preliminary data.</text>
</comment>
<dbReference type="SMART" id="SM00304">
    <property type="entry name" value="HAMP"/>
    <property type="match status" value="1"/>
</dbReference>
<evidence type="ECO:0000256" key="2">
    <source>
        <dbReference type="ARBA" id="ARBA00022553"/>
    </source>
</evidence>
<dbReference type="EMBL" id="JACHLI010000006">
    <property type="protein sequence ID" value="MBB4863272.1"/>
    <property type="molecule type" value="Genomic_DNA"/>
</dbReference>
<dbReference type="Pfam" id="PF02518">
    <property type="entry name" value="HATPase_c"/>
    <property type="match status" value="1"/>
</dbReference>
<dbReference type="GO" id="GO:0000155">
    <property type="term" value="F:phosphorelay sensor kinase activity"/>
    <property type="evidence" value="ECO:0007669"/>
    <property type="project" value="InterPro"/>
</dbReference>
<dbReference type="InterPro" id="IPR036890">
    <property type="entry name" value="HATPase_C_sf"/>
</dbReference>
<sequence length="426" mass="47343">MSALWRINLLVALFFGLLAAVCLAVLLHQGNDDVRREMEAARGVLDYLREAAQRDPASLDPDLTAGLRHVRVRWLDATAPVAPSGLDDWLAARLYPDLPAPTLLTLADGRRVQLSLDPRDEIDEVRDSLVQLLVLFGVSLLASLLAIRWAVRGGLRVLQQLQDALGDVSRGEFQVRLADHSLPEAQRLASGFNGMAATLERACVENAELTRALLAVQERERQQLAQALHDDIGQYLAGIRAQVFLLRSLESQDGLAFATLDRLEQHCQGLNESFRALVRDLYPVVLERVSLEEALRLHVEQWQASQGVACRLRLDRLPALPSIAKAHLYRLLQEALTNVARHAGAHQVRVVLRRRGGRLYLWVRDDGRGCNGLPRVGIGMRSMRERARCLGGELHLRRRPGGGLALRLWMPLAEATLEGISNGERA</sequence>
<feature type="domain" description="HAMP" evidence="7">
    <location>
        <begin position="152"/>
        <end position="204"/>
    </location>
</feature>
<keyword evidence="5" id="KW-0902">Two-component regulatory system</keyword>
<dbReference type="Gene3D" id="6.10.340.10">
    <property type="match status" value="1"/>
</dbReference>
<dbReference type="CDD" id="cd06225">
    <property type="entry name" value="HAMP"/>
    <property type="match status" value="1"/>
</dbReference>
<keyword evidence="6" id="KW-1133">Transmembrane helix</keyword>
<keyword evidence="6" id="KW-0472">Membrane</keyword>
<dbReference type="RefSeq" id="WP_184588497.1">
    <property type="nucleotide sequence ID" value="NZ_JACHLI010000006.1"/>
</dbReference>
<keyword evidence="4 8" id="KW-0418">Kinase</keyword>
<dbReference type="PANTHER" id="PTHR24421">
    <property type="entry name" value="NITRATE/NITRITE SENSOR PROTEIN NARX-RELATED"/>
    <property type="match status" value="1"/>
</dbReference>
<keyword evidence="2" id="KW-0597">Phosphoprotein</keyword>
<feature type="transmembrane region" description="Helical" evidence="6">
    <location>
        <begin position="129"/>
        <end position="151"/>
    </location>
</feature>
<keyword evidence="6" id="KW-0812">Transmembrane</keyword>
<dbReference type="Proteomes" id="UP000566995">
    <property type="component" value="Unassembled WGS sequence"/>
</dbReference>
<dbReference type="Gene3D" id="3.30.565.10">
    <property type="entry name" value="Histidine kinase-like ATPase, C-terminal domain"/>
    <property type="match status" value="1"/>
</dbReference>
<dbReference type="PROSITE" id="PS50885">
    <property type="entry name" value="HAMP"/>
    <property type="match status" value="1"/>
</dbReference>
<dbReference type="GO" id="GO:0046983">
    <property type="term" value="F:protein dimerization activity"/>
    <property type="evidence" value="ECO:0007669"/>
    <property type="project" value="InterPro"/>
</dbReference>
<reference evidence="8 9" key="1">
    <citation type="submission" date="2020-08" db="EMBL/GenBank/DDBJ databases">
        <title>Functional genomics of gut bacteria from endangered species of beetles.</title>
        <authorList>
            <person name="Carlos-Shanley C."/>
        </authorList>
    </citation>
    <scope>NUCLEOTIDE SEQUENCE [LARGE SCALE GENOMIC DNA]</scope>
    <source>
        <strain evidence="8 9">S00179</strain>
    </source>
</reference>
<keyword evidence="3 8" id="KW-0808">Transferase</keyword>
<dbReference type="EC" id="2.7.13.3" evidence="8"/>
<dbReference type="InterPro" id="IPR050482">
    <property type="entry name" value="Sensor_HK_TwoCompSys"/>
</dbReference>
<dbReference type="InterPro" id="IPR003594">
    <property type="entry name" value="HATPase_dom"/>
</dbReference>
<organism evidence="8 9">
    <name type="scientific">Pseudomonas nitroreducens</name>
    <dbReference type="NCBI Taxonomy" id="46680"/>
    <lineage>
        <taxon>Bacteria</taxon>
        <taxon>Pseudomonadati</taxon>
        <taxon>Pseudomonadota</taxon>
        <taxon>Gammaproteobacteria</taxon>
        <taxon>Pseudomonadales</taxon>
        <taxon>Pseudomonadaceae</taxon>
        <taxon>Pseudomonas</taxon>
    </lineage>
</organism>
<evidence type="ECO:0000256" key="3">
    <source>
        <dbReference type="ARBA" id="ARBA00022679"/>
    </source>
</evidence>
<evidence type="ECO:0000256" key="4">
    <source>
        <dbReference type="ARBA" id="ARBA00022777"/>
    </source>
</evidence>
<accession>A0A7W7P1G5</accession>
<gene>
    <name evidence="8" type="ORF">HNP46_002119</name>
</gene>
<dbReference type="PANTHER" id="PTHR24421:SF58">
    <property type="entry name" value="SIGNAL TRANSDUCTION HISTIDINE-PROTEIN KINASE_PHOSPHATASE UHPB"/>
    <property type="match status" value="1"/>
</dbReference>
<dbReference type="AlphaFoldDB" id="A0A7W7P1G5"/>
<dbReference type="Gene3D" id="1.20.5.1930">
    <property type="match status" value="1"/>
</dbReference>
<evidence type="ECO:0000256" key="6">
    <source>
        <dbReference type="SAM" id="Phobius"/>
    </source>
</evidence>